<dbReference type="Proteomes" id="UP000248918">
    <property type="component" value="Unassembled WGS sequence"/>
</dbReference>
<comment type="caution">
    <text evidence="2">The sequence shown here is derived from an EMBL/GenBank/DDBJ whole genome shotgun (WGS) entry which is preliminary data.</text>
</comment>
<evidence type="ECO:0000313" key="2">
    <source>
        <dbReference type="EMBL" id="RAS28849.1"/>
    </source>
</evidence>
<sequence>MSKPAETPYMYPRLAVKPAEFKRLAADVLETTRIYVERLSALAAMARILRNGIAGNHYDRRDQIQLAGVLEQTAKHYETEAKIERGKMSIVLHDAEESEANLARREQGTRLVASRTSARKKAALNAEAKPA</sequence>
<proteinExistence type="predicted"/>
<name>A0A329C314_9BURK</name>
<evidence type="ECO:0000256" key="1">
    <source>
        <dbReference type="SAM" id="MobiDB-lite"/>
    </source>
</evidence>
<gene>
    <name evidence="2" type="ORF">BX591_111128</name>
</gene>
<dbReference type="AlphaFoldDB" id="A0A329C314"/>
<protein>
    <submittedName>
        <fullName evidence="2">Uncharacterized protein</fullName>
    </submittedName>
</protein>
<evidence type="ECO:0000313" key="3">
    <source>
        <dbReference type="Proteomes" id="UP000248918"/>
    </source>
</evidence>
<dbReference type="EMBL" id="QLTK01000011">
    <property type="protein sequence ID" value="RAS28849.1"/>
    <property type="molecule type" value="Genomic_DNA"/>
</dbReference>
<organism evidence="2 3">
    <name type="scientific">Paraburkholderia bryophila</name>
    <dbReference type="NCBI Taxonomy" id="420952"/>
    <lineage>
        <taxon>Bacteria</taxon>
        <taxon>Pseudomonadati</taxon>
        <taxon>Pseudomonadota</taxon>
        <taxon>Betaproteobacteria</taxon>
        <taxon>Burkholderiales</taxon>
        <taxon>Burkholderiaceae</taxon>
        <taxon>Paraburkholderia</taxon>
    </lineage>
</organism>
<accession>A0A329C314</accession>
<feature type="region of interest" description="Disordered" evidence="1">
    <location>
        <begin position="101"/>
        <end position="131"/>
    </location>
</feature>
<dbReference type="RefSeq" id="WP_208459631.1">
    <property type="nucleotide sequence ID" value="NZ_CADFFP010000014.1"/>
</dbReference>
<reference evidence="2 3" key="1">
    <citation type="submission" date="2018-06" db="EMBL/GenBank/DDBJ databases">
        <title>Genomic Encyclopedia of Type Strains, Phase III (KMG-III): the genomes of soil and plant-associated and newly described type strains.</title>
        <authorList>
            <person name="Whitman W."/>
        </authorList>
    </citation>
    <scope>NUCLEOTIDE SEQUENCE [LARGE SCALE GENOMIC DNA]</scope>
    <source>
        <strain evidence="2 3">LMG 23644</strain>
    </source>
</reference>